<accession>A0A1E5P119</accession>
<dbReference type="PANTHER" id="PTHR43304">
    <property type="entry name" value="PHYTOCHROME-LIKE PROTEIN CPH1"/>
    <property type="match status" value="1"/>
</dbReference>
<feature type="coiled-coil region" evidence="10">
    <location>
        <begin position="269"/>
        <end position="296"/>
    </location>
</feature>
<dbReference type="InterPro" id="IPR036097">
    <property type="entry name" value="HisK_dim/P_sf"/>
</dbReference>
<feature type="domain" description="Histidine kinase" evidence="13">
    <location>
        <begin position="299"/>
        <end position="517"/>
    </location>
</feature>
<proteinExistence type="predicted"/>
<evidence type="ECO:0000256" key="12">
    <source>
        <dbReference type="SAM" id="Phobius"/>
    </source>
</evidence>
<dbReference type="SUPFAM" id="SSF55874">
    <property type="entry name" value="ATPase domain of HSP90 chaperone/DNA topoisomerase II/histidine kinase"/>
    <property type="match status" value="1"/>
</dbReference>
<evidence type="ECO:0000313" key="15">
    <source>
        <dbReference type="EMBL" id="OEJ23235.1"/>
    </source>
</evidence>
<dbReference type="Gene3D" id="3.30.565.10">
    <property type="entry name" value="Histidine kinase-like ATPase, C-terminal domain"/>
    <property type="match status" value="1"/>
</dbReference>
<feature type="region of interest" description="Disordered" evidence="11">
    <location>
        <begin position="515"/>
        <end position="536"/>
    </location>
</feature>
<feature type="domain" description="HAMP" evidence="14">
    <location>
        <begin position="211"/>
        <end position="263"/>
    </location>
</feature>
<evidence type="ECO:0000256" key="1">
    <source>
        <dbReference type="ARBA" id="ARBA00000085"/>
    </source>
</evidence>
<protein>
    <recommendedName>
        <fullName evidence="3">histidine kinase</fullName>
        <ecNumber evidence="3">2.7.13.3</ecNumber>
    </recommendedName>
</protein>
<evidence type="ECO:0000256" key="7">
    <source>
        <dbReference type="ARBA" id="ARBA00022777"/>
    </source>
</evidence>
<dbReference type="SUPFAM" id="SSF47384">
    <property type="entry name" value="Homodimeric domain of signal transducing histidine kinase"/>
    <property type="match status" value="1"/>
</dbReference>
<keyword evidence="10" id="KW-0175">Coiled coil</keyword>
<dbReference type="EMBL" id="MEHJ01000001">
    <property type="protein sequence ID" value="OEJ23235.1"/>
    <property type="molecule type" value="Genomic_DNA"/>
</dbReference>
<dbReference type="AlphaFoldDB" id="A0A1E5P119"/>
<evidence type="ECO:0000256" key="11">
    <source>
        <dbReference type="SAM" id="MobiDB-lite"/>
    </source>
</evidence>
<dbReference type="SUPFAM" id="SSF158472">
    <property type="entry name" value="HAMP domain-like"/>
    <property type="match status" value="1"/>
</dbReference>
<dbReference type="Gene3D" id="1.10.287.130">
    <property type="match status" value="1"/>
</dbReference>
<dbReference type="InterPro" id="IPR005467">
    <property type="entry name" value="His_kinase_dom"/>
</dbReference>
<dbReference type="GO" id="GO:0000155">
    <property type="term" value="F:phosphorelay sensor kinase activity"/>
    <property type="evidence" value="ECO:0007669"/>
    <property type="project" value="InterPro"/>
</dbReference>
<keyword evidence="9" id="KW-0902">Two-component regulatory system</keyword>
<dbReference type="Pfam" id="PF00672">
    <property type="entry name" value="HAMP"/>
    <property type="match status" value="1"/>
</dbReference>
<evidence type="ECO:0000256" key="9">
    <source>
        <dbReference type="ARBA" id="ARBA00023012"/>
    </source>
</evidence>
<dbReference type="SMART" id="SM00387">
    <property type="entry name" value="HATPase_c"/>
    <property type="match status" value="1"/>
</dbReference>
<dbReference type="Proteomes" id="UP000095759">
    <property type="component" value="Unassembled WGS sequence"/>
</dbReference>
<organism evidence="15 16">
    <name type="scientific">Streptomyces agglomeratus</name>
    <dbReference type="NCBI Taxonomy" id="285458"/>
    <lineage>
        <taxon>Bacteria</taxon>
        <taxon>Bacillati</taxon>
        <taxon>Actinomycetota</taxon>
        <taxon>Actinomycetes</taxon>
        <taxon>Kitasatosporales</taxon>
        <taxon>Streptomycetaceae</taxon>
        <taxon>Streptomyces</taxon>
    </lineage>
</organism>
<evidence type="ECO:0000256" key="8">
    <source>
        <dbReference type="ARBA" id="ARBA00022989"/>
    </source>
</evidence>
<dbReference type="Pfam" id="PF02518">
    <property type="entry name" value="HATPase_c"/>
    <property type="match status" value="1"/>
</dbReference>
<keyword evidence="4" id="KW-0597">Phosphoprotein</keyword>
<feature type="compositionally biased region" description="Low complexity" evidence="11">
    <location>
        <begin position="515"/>
        <end position="528"/>
    </location>
</feature>
<evidence type="ECO:0000256" key="3">
    <source>
        <dbReference type="ARBA" id="ARBA00012438"/>
    </source>
</evidence>
<dbReference type="PROSITE" id="PS50109">
    <property type="entry name" value="HIS_KIN"/>
    <property type="match status" value="1"/>
</dbReference>
<dbReference type="CDD" id="cd06225">
    <property type="entry name" value="HAMP"/>
    <property type="match status" value="1"/>
</dbReference>
<evidence type="ECO:0000259" key="13">
    <source>
        <dbReference type="PROSITE" id="PS50109"/>
    </source>
</evidence>
<keyword evidence="7 15" id="KW-0418">Kinase</keyword>
<dbReference type="FunFam" id="3.30.565.10:FF:000006">
    <property type="entry name" value="Sensor histidine kinase WalK"/>
    <property type="match status" value="1"/>
</dbReference>
<reference evidence="15 16" key="1">
    <citation type="submission" date="2016-08" db="EMBL/GenBank/DDBJ databases">
        <title>Complete genome sequence of Streptomyces agglomeratus strain 6-3-2, a novel anti-MRSA actinomycete isolated from Wuli of Tebit, China.</title>
        <authorList>
            <person name="Chen X."/>
        </authorList>
    </citation>
    <scope>NUCLEOTIDE SEQUENCE [LARGE SCALE GENOMIC DNA]</scope>
    <source>
        <strain evidence="15 16">6-3-2</strain>
    </source>
</reference>
<dbReference type="InterPro" id="IPR003661">
    <property type="entry name" value="HisK_dim/P_dom"/>
</dbReference>
<dbReference type="InterPro" id="IPR003594">
    <property type="entry name" value="HATPase_dom"/>
</dbReference>
<evidence type="ECO:0000256" key="10">
    <source>
        <dbReference type="SAM" id="Coils"/>
    </source>
</evidence>
<dbReference type="SMART" id="SM00388">
    <property type="entry name" value="HisKA"/>
    <property type="match status" value="1"/>
</dbReference>
<dbReference type="InterPro" id="IPR004358">
    <property type="entry name" value="Sig_transdc_His_kin-like_C"/>
</dbReference>
<dbReference type="GO" id="GO:0005886">
    <property type="term" value="C:plasma membrane"/>
    <property type="evidence" value="ECO:0007669"/>
    <property type="project" value="UniProtKB-SubCell"/>
</dbReference>
<dbReference type="InterPro" id="IPR036890">
    <property type="entry name" value="HATPase_C_sf"/>
</dbReference>
<comment type="subcellular location">
    <subcellularLocation>
        <location evidence="2">Cell membrane</location>
    </subcellularLocation>
</comment>
<comment type="caution">
    <text evidence="15">The sequence shown here is derived from an EMBL/GenBank/DDBJ whole genome shotgun (WGS) entry which is preliminary data.</text>
</comment>
<evidence type="ECO:0000259" key="14">
    <source>
        <dbReference type="PROSITE" id="PS50885"/>
    </source>
</evidence>
<sequence length="536" mass="59467">MASAARLTVQGWVHLALALMGAILLVAAVIGSHQLSQTAEVSDRLINQVQPARAEAFRLQTALVDQESGVRGYTITGDRQLLKPYTEGLQAEQVHARTMSNLIAHDKQLETDLRTLRQEADDWRRRYATPLITAAQAGPAGDGDRAKMEEGRQAFDRLRTLFDQQNTHLEQAREQAKAELAHTRSVRNWSFAAMFAAVFLIGTALAAMLHFIVARPLRHLRADARRIADGDFSHRISARGPSDLRSVALGVEDMRQRIVDELAASRSQERRLAQQAQDLDAQAAELRRSNAELEQFAYVASHDLQEPLRKVTSFCQLLEKRYGEQLDGRGKQYIDFAVDGAKRMQVLINDLLTFSRVGRFNDAREPVALDTTLDKALANLTVAVDEAGARIERPEQLPHVTGDPTLLTMLWQNLIGNAIKFRAPDRTVAVHITVARDSAEDNTWLFCVTDNGIGIPEEFADKVFVIFQRLHGRDAYTGTGIGLALCKKLIEHHGGRIWIDTTHTDGARLCFTLPAQPAQPAPTHTDQPSAREGALA</sequence>
<dbReference type="STRING" id="285458.BGM19_36285"/>
<feature type="transmembrane region" description="Helical" evidence="12">
    <location>
        <begin position="12"/>
        <end position="30"/>
    </location>
</feature>
<dbReference type="InterPro" id="IPR007891">
    <property type="entry name" value="CHASE3"/>
</dbReference>
<keyword evidence="6 12" id="KW-0812">Transmembrane</keyword>
<evidence type="ECO:0000256" key="4">
    <source>
        <dbReference type="ARBA" id="ARBA00022553"/>
    </source>
</evidence>
<dbReference type="Pfam" id="PF05227">
    <property type="entry name" value="CHASE3"/>
    <property type="match status" value="1"/>
</dbReference>
<evidence type="ECO:0000256" key="6">
    <source>
        <dbReference type="ARBA" id="ARBA00022692"/>
    </source>
</evidence>
<dbReference type="CDD" id="cd00082">
    <property type="entry name" value="HisKA"/>
    <property type="match status" value="1"/>
</dbReference>
<gene>
    <name evidence="15" type="ORF">AS594_00610</name>
</gene>
<dbReference type="Pfam" id="PF00512">
    <property type="entry name" value="HisKA"/>
    <property type="match status" value="1"/>
</dbReference>
<dbReference type="Gene3D" id="6.10.340.10">
    <property type="match status" value="1"/>
</dbReference>
<dbReference type="PROSITE" id="PS50885">
    <property type="entry name" value="HAMP"/>
    <property type="match status" value="1"/>
</dbReference>
<dbReference type="InterPro" id="IPR003660">
    <property type="entry name" value="HAMP_dom"/>
</dbReference>
<feature type="transmembrane region" description="Helical" evidence="12">
    <location>
        <begin position="191"/>
        <end position="213"/>
    </location>
</feature>
<dbReference type="InterPro" id="IPR052162">
    <property type="entry name" value="Sensor_kinase/Photoreceptor"/>
</dbReference>
<keyword evidence="16" id="KW-1185">Reference proteome</keyword>
<dbReference type="EC" id="2.7.13.3" evidence="3"/>
<keyword evidence="8 12" id="KW-1133">Transmembrane helix</keyword>
<evidence type="ECO:0000256" key="2">
    <source>
        <dbReference type="ARBA" id="ARBA00004236"/>
    </source>
</evidence>
<evidence type="ECO:0000313" key="16">
    <source>
        <dbReference type="Proteomes" id="UP000095759"/>
    </source>
</evidence>
<dbReference type="SMART" id="SM00304">
    <property type="entry name" value="HAMP"/>
    <property type="match status" value="1"/>
</dbReference>
<dbReference type="PRINTS" id="PR00344">
    <property type="entry name" value="BCTRLSENSOR"/>
</dbReference>
<dbReference type="PANTHER" id="PTHR43304:SF1">
    <property type="entry name" value="PAC DOMAIN-CONTAINING PROTEIN"/>
    <property type="match status" value="1"/>
</dbReference>
<comment type="catalytic activity">
    <reaction evidence="1">
        <text>ATP + protein L-histidine = ADP + protein N-phospho-L-histidine.</text>
        <dbReference type="EC" id="2.7.13.3"/>
    </reaction>
</comment>
<evidence type="ECO:0000256" key="5">
    <source>
        <dbReference type="ARBA" id="ARBA00022679"/>
    </source>
</evidence>
<name>A0A1E5P119_9ACTN</name>
<keyword evidence="5" id="KW-0808">Transferase</keyword>
<keyword evidence="12" id="KW-0472">Membrane</keyword>